<dbReference type="GO" id="GO:0005886">
    <property type="term" value="C:plasma membrane"/>
    <property type="evidence" value="ECO:0007669"/>
    <property type="project" value="TreeGrafter"/>
</dbReference>
<protein>
    <submittedName>
        <fullName evidence="2">Glycerophosphoryl diester phosphodiesterase</fullName>
        <ecNumber evidence="2">3.1.4.46</ecNumber>
    </submittedName>
</protein>
<dbReference type="EMBL" id="FP929033">
    <property type="protein sequence ID" value="CBK68962.1"/>
    <property type="molecule type" value="Genomic_DNA"/>
</dbReference>
<dbReference type="AlphaFoldDB" id="D6D3G0"/>
<dbReference type="PANTHER" id="PTHR46320">
    <property type="entry name" value="GLYCEROPHOSPHODIESTER PHOSPHODIESTERASE 1"/>
    <property type="match status" value="1"/>
</dbReference>
<evidence type="ECO:0000259" key="1">
    <source>
        <dbReference type="PROSITE" id="PS51704"/>
    </source>
</evidence>
<dbReference type="Proteomes" id="UP000008795">
    <property type="component" value="Chromosome"/>
</dbReference>
<dbReference type="InterPro" id="IPR030395">
    <property type="entry name" value="GP_PDE_dom"/>
</dbReference>
<keyword evidence="2" id="KW-0378">Hydrolase</keyword>
<dbReference type="GO" id="GO:0006580">
    <property type="term" value="P:ethanolamine metabolic process"/>
    <property type="evidence" value="ECO:0007669"/>
    <property type="project" value="TreeGrafter"/>
</dbReference>
<dbReference type="Gene3D" id="3.20.20.190">
    <property type="entry name" value="Phosphatidylinositol (PI) phosphodiesterase"/>
    <property type="match status" value="1"/>
</dbReference>
<dbReference type="InterPro" id="IPR017946">
    <property type="entry name" value="PLC-like_Pdiesterase_TIM-brl"/>
</dbReference>
<proteinExistence type="predicted"/>
<dbReference type="InterPro" id="IPR032160">
    <property type="entry name" value="DUF4996"/>
</dbReference>
<dbReference type="Pfam" id="PF16387">
    <property type="entry name" value="DUF4996"/>
    <property type="match status" value="1"/>
</dbReference>
<dbReference type="Pfam" id="PF03009">
    <property type="entry name" value="GDPD"/>
    <property type="match status" value="1"/>
</dbReference>
<dbReference type="eggNOG" id="COG0584">
    <property type="taxonomic scope" value="Bacteria"/>
</dbReference>
<dbReference type="EC" id="3.1.4.46" evidence="2"/>
<dbReference type="PANTHER" id="PTHR46320:SF1">
    <property type="entry name" value="GLYCEROPHOSPHODIESTER PHOSPHODIESTERASE 1"/>
    <property type="match status" value="1"/>
</dbReference>
<feature type="domain" description="GP-PDE" evidence="1">
    <location>
        <begin position="43"/>
        <end position="148"/>
    </location>
</feature>
<organism evidence="2 3">
    <name type="scientific">Bacteroides xylanisolvens XB1A</name>
    <dbReference type="NCBI Taxonomy" id="657309"/>
    <lineage>
        <taxon>Bacteria</taxon>
        <taxon>Pseudomonadati</taxon>
        <taxon>Bacteroidota</taxon>
        <taxon>Bacteroidia</taxon>
        <taxon>Bacteroidales</taxon>
        <taxon>Bacteroidaceae</taxon>
        <taxon>Bacteroides</taxon>
    </lineage>
</organism>
<reference evidence="2 3" key="1">
    <citation type="submission" date="2010-03" db="EMBL/GenBank/DDBJ databases">
        <title>The genome sequence of Bacteriodes xylanisolvens XB1A.</title>
        <authorList>
            <consortium name="metaHIT consortium -- http://www.metahit.eu/"/>
            <person name="Pajon A."/>
            <person name="Turner K."/>
            <person name="Parkhill J."/>
            <person name="Bernalier A."/>
        </authorList>
    </citation>
    <scope>NUCLEOTIDE SEQUENCE [LARGE SCALE GENOMIC DNA]</scope>
    <source>
        <strain evidence="2 3">XB1A</strain>
    </source>
</reference>
<dbReference type="CDD" id="cd08566">
    <property type="entry name" value="GDPD_AtGDE_like"/>
    <property type="match status" value="1"/>
</dbReference>
<evidence type="ECO:0000313" key="3">
    <source>
        <dbReference type="Proteomes" id="UP000008795"/>
    </source>
</evidence>
<dbReference type="KEGG" id="bxy:BXY_40370"/>
<dbReference type="PROSITE" id="PS51704">
    <property type="entry name" value="GP_PDE"/>
    <property type="match status" value="1"/>
</dbReference>
<gene>
    <name evidence="2" type="ORF">BXY_40370</name>
</gene>
<dbReference type="GO" id="GO:0070291">
    <property type="term" value="P:N-acylethanolamine metabolic process"/>
    <property type="evidence" value="ECO:0007669"/>
    <property type="project" value="TreeGrafter"/>
</dbReference>
<accession>D6D3G0</accession>
<dbReference type="PATRIC" id="fig|657309.4.peg.2990"/>
<reference evidence="2 3" key="2">
    <citation type="submission" date="2010-03" db="EMBL/GenBank/DDBJ databases">
        <authorList>
            <person name="Pajon A."/>
        </authorList>
    </citation>
    <scope>NUCLEOTIDE SEQUENCE [LARGE SCALE GENOMIC DNA]</scope>
    <source>
        <strain evidence="2 3">XB1A</strain>
    </source>
</reference>
<dbReference type="GO" id="GO:0008889">
    <property type="term" value="F:glycerophosphodiester phosphodiesterase activity"/>
    <property type="evidence" value="ECO:0007669"/>
    <property type="project" value="UniProtKB-EC"/>
</dbReference>
<dbReference type="SUPFAM" id="SSF51695">
    <property type="entry name" value="PLC-like phosphodiesterases"/>
    <property type="match status" value="1"/>
</dbReference>
<sequence length="311" mass="35543">MIKMNMKNYLIIGIILLFPFRLFADEPVKAIYAKITNPDNKEVTVVAHRADWRFAPENSLAAIESSIRLGADVVELDVQKTKDGQLILMHDKTLDRTTTGKGKVAEWTLDSIRTLRLKNGAALRTKHRVPTLEEALLTAKGRVMVNLDKAYPIFDEIFPILEKTGTVEQIIMKGAKPVAEVKKDLGKYLDRIIYMPIVHLDRPGAMQQIDDFMKELHPVAFELLFESDTCQFPKQVRTKLEGKSKIWYNTLWDTMAGGHDDDKSLENPDEGYGYLIDKLGATIIQTDRTAYLLEYLQARKKRNEHKIDAFH</sequence>
<dbReference type="GO" id="GO:0006644">
    <property type="term" value="P:phospholipid metabolic process"/>
    <property type="evidence" value="ECO:0007669"/>
    <property type="project" value="TreeGrafter"/>
</dbReference>
<evidence type="ECO:0000313" key="2">
    <source>
        <dbReference type="EMBL" id="CBK68962.1"/>
    </source>
</evidence>
<name>D6D3G0_9BACE</name>
<dbReference type="HOGENOM" id="CLU_030006_9_3_10"/>